<keyword evidence="1" id="KW-0472">Membrane</keyword>
<accession>A0A443KCK4</accession>
<keyword evidence="1" id="KW-1133">Transmembrane helix</keyword>
<dbReference type="EMBL" id="SAUY01000015">
    <property type="protein sequence ID" value="RWR30465.1"/>
    <property type="molecule type" value="Genomic_DNA"/>
</dbReference>
<comment type="caution">
    <text evidence="2">The sequence shown here is derived from an EMBL/GenBank/DDBJ whole genome shotgun (WGS) entry which is preliminary data.</text>
</comment>
<sequence length="81" mass="9073">MTDMSKRTVFNIAVILFALLGLPFLIAIFNVARDQGFDFETRPDRTACLRDEGEWHPDGPLGLIPNLPAGECMYSQSEKSQ</sequence>
<gene>
    <name evidence="2" type="ORF">D2T29_12400</name>
</gene>
<feature type="transmembrane region" description="Helical" evidence="1">
    <location>
        <begin position="12"/>
        <end position="32"/>
    </location>
</feature>
<evidence type="ECO:0000313" key="3">
    <source>
        <dbReference type="Proteomes" id="UP000284451"/>
    </source>
</evidence>
<evidence type="ECO:0000256" key="1">
    <source>
        <dbReference type="SAM" id="Phobius"/>
    </source>
</evidence>
<protein>
    <submittedName>
        <fullName evidence="2">Uncharacterized protein</fullName>
    </submittedName>
</protein>
<reference evidence="2 3" key="1">
    <citation type="submission" date="2019-01" db="EMBL/GenBank/DDBJ databases">
        <title>Sinorhodobacter populi sp. nov. isolated from the symptomatic bark tissue of Populus euramericana canker.</title>
        <authorList>
            <person name="Xu G."/>
        </authorList>
    </citation>
    <scope>NUCLEOTIDE SEQUENCE [LARGE SCALE GENOMIC DNA]</scope>
    <source>
        <strain evidence="2 3">07D10-4-3</strain>
    </source>
</reference>
<proteinExistence type="predicted"/>
<organism evidence="2 3">
    <name type="scientific">Paenirhodobacter populi</name>
    <dbReference type="NCBI Taxonomy" id="2306993"/>
    <lineage>
        <taxon>Bacteria</taxon>
        <taxon>Pseudomonadati</taxon>
        <taxon>Pseudomonadota</taxon>
        <taxon>Alphaproteobacteria</taxon>
        <taxon>Rhodobacterales</taxon>
        <taxon>Rhodobacter group</taxon>
        <taxon>Paenirhodobacter</taxon>
    </lineage>
</organism>
<dbReference type="Proteomes" id="UP000284451">
    <property type="component" value="Unassembled WGS sequence"/>
</dbReference>
<dbReference type="AlphaFoldDB" id="A0A443KCK4"/>
<evidence type="ECO:0000313" key="2">
    <source>
        <dbReference type="EMBL" id="RWR30465.1"/>
    </source>
</evidence>
<keyword evidence="1" id="KW-0812">Transmembrane</keyword>
<name>A0A443KCK4_9RHOB</name>
<reference evidence="2 3" key="2">
    <citation type="submission" date="2019-01" db="EMBL/GenBank/DDBJ databases">
        <authorList>
            <person name="Li Y."/>
        </authorList>
    </citation>
    <scope>NUCLEOTIDE SEQUENCE [LARGE SCALE GENOMIC DNA]</scope>
    <source>
        <strain evidence="2 3">07D10-4-3</strain>
    </source>
</reference>
<dbReference type="RefSeq" id="WP_128232671.1">
    <property type="nucleotide sequence ID" value="NZ_SAUY01000015.1"/>
</dbReference>